<reference evidence="2" key="1">
    <citation type="journal article" date="2021" name="Nat. Commun.">
        <title>Genomic analyses provide insights into spinach domestication and the genetic basis of agronomic traits.</title>
        <authorList>
            <person name="Cai X."/>
            <person name="Sun X."/>
            <person name="Xu C."/>
            <person name="Sun H."/>
            <person name="Wang X."/>
            <person name="Ge C."/>
            <person name="Zhang Z."/>
            <person name="Wang Q."/>
            <person name="Fei Z."/>
            <person name="Jiao C."/>
            <person name="Wang Q."/>
        </authorList>
    </citation>
    <scope>NUCLEOTIDE SEQUENCE [LARGE SCALE GENOMIC DNA]</scope>
    <source>
        <strain evidence="2">cv. Varoflay</strain>
    </source>
</reference>
<name>A0ABM3R547_SPIOL</name>
<protein>
    <submittedName>
        <fullName evidence="3">Uncharacterized protein</fullName>
    </submittedName>
</protein>
<keyword evidence="2" id="KW-1185">Reference proteome</keyword>
<evidence type="ECO:0000256" key="1">
    <source>
        <dbReference type="SAM" id="MobiDB-lite"/>
    </source>
</evidence>
<reference evidence="3" key="2">
    <citation type="submission" date="2025-08" db="UniProtKB">
        <authorList>
            <consortium name="RefSeq"/>
        </authorList>
    </citation>
    <scope>IDENTIFICATION</scope>
    <source>
        <tissue evidence="3">Leaf</tissue>
    </source>
</reference>
<organism evidence="2 3">
    <name type="scientific">Spinacia oleracea</name>
    <name type="common">Spinach</name>
    <dbReference type="NCBI Taxonomy" id="3562"/>
    <lineage>
        <taxon>Eukaryota</taxon>
        <taxon>Viridiplantae</taxon>
        <taxon>Streptophyta</taxon>
        <taxon>Embryophyta</taxon>
        <taxon>Tracheophyta</taxon>
        <taxon>Spermatophyta</taxon>
        <taxon>Magnoliopsida</taxon>
        <taxon>eudicotyledons</taxon>
        <taxon>Gunneridae</taxon>
        <taxon>Pentapetalae</taxon>
        <taxon>Caryophyllales</taxon>
        <taxon>Chenopodiaceae</taxon>
        <taxon>Chenopodioideae</taxon>
        <taxon>Anserineae</taxon>
        <taxon>Spinacia</taxon>
    </lineage>
</organism>
<gene>
    <name evidence="3" type="primary">LOC130465996</name>
</gene>
<dbReference type="Proteomes" id="UP000813463">
    <property type="component" value="Chromosome 1"/>
</dbReference>
<sequence>MRHSDRKHKGDHNRSDSRPWRAPVERAVTAPKKAVGISTRNRHCEKSKKQVWVEKVQTHIAKVIKALAVIAPISVTTPVPETELVIGLEAAKVTEALATMEVGAKEPIISMNIDVGMVEKPSGATFANADLYKILFSDGVELE</sequence>
<evidence type="ECO:0000313" key="3">
    <source>
        <dbReference type="RefSeq" id="XP_056690736.1"/>
    </source>
</evidence>
<proteinExistence type="predicted"/>
<dbReference type="GeneID" id="130465996"/>
<feature type="region of interest" description="Disordered" evidence="1">
    <location>
        <begin position="1"/>
        <end position="23"/>
    </location>
</feature>
<accession>A0ABM3R547</accession>
<evidence type="ECO:0000313" key="2">
    <source>
        <dbReference type="Proteomes" id="UP000813463"/>
    </source>
</evidence>
<dbReference type="RefSeq" id="XP_056690736.1">
    <property type="nucleotide sequence ID" value="XM_056834758.1"/>
</dbReference>
<feature type="compositionally biased region" description="Basic residues" evidence="1">
    <location>
        <begin position="1"/>
        <end position="11"/>
    </location>
</feature>